<keyword evidence="10" id="KW-1185">Reference proteome</keyword>
<dbReference type="EMBL" id="QREV01000005">
    <property type="protein sequence ID" value="RDU50515.1"/>
    <property type="molecule type" value="Genomic_DNA"/>
</dbReference>
<dbReference type="Pfam" id="PF01934">
    <property type="entry name" value="HepT-like"/>
    <property type="match status" value="1"/>
</dbReference>
<name>A0A3D8HHQ1_9BACT</name>
<dbReference type="PANTHER" id="PTHR34139">
    <property type="entry name" value="UPF0331 PROTEIN MJ0127"/>
    <property type="match status" value="1"/>
</dbReference>
<evidence type="ECO:0000256" key="4">
    <source>
        <dbReference type="ARBA" id="ARBA00022741"/>
    </source>
</evidence>
<evidence type="ECO:0000313" key="9">
    <source>
        <dbReference type="Proteomes" id="UP000256321"/>
    </source>
</evidence>
<dbReference type="RefSeq" id="WP_115498302.1">
    <property type="nucleotide sequence ID" value="NZ_JACRTI010000005.1"/>
</dbReference>
<organism evidence="8 9">
    <name type="scientific">Parabacteroides acidifaciens</name>
    <dbReference type="NCBI Taxonomy" id="2290935"/>
    <lineage>
        <taxon>Bacteria</taxon>
        <taxon>Pseudomonadati</taxon>
        <taxon>Bacteroidota</taxon>
        <taxon>Bacteroidia</taxon>
        <taxon>Bacteroidales</taxon>
        <taxon>Tannerellaceae</taxon>
        <taxon>Parabacteroides</taxon>
    </lineage>
</organism>
<keyword evidence="1" id="KW-0597">Phosphoprotein</keyword>
<comment type="caution">
    <text evidence="8">The sequence shown here is derived from an EMBL/GenBank/DDBJ whole genome shotgun (WGS) entry which is preliminary data.</text>
</comment>
<evidence type="ECO:0000313" key="10">
    <source>
        <dbReference type="Proteomes" id="UP000629596"/>
    </source>
</evidence>
<evidence type="ECO:0000313" key="8">
    <source>
        <dbReference type="EMBL" id="RDU50515.1"/>
    </source>
</evidence>
<dbReference type="Gene3D" id="1.20.120.580">
    <property type="entry name" value="bsu32300-like"/>
    <property type="match status" value="1"/>
</dbReference>
<dbReference type="AlphaFoldDB" id="A0A3D8HHQ1"/>
<proteinExistence type="inferred from homology"/>
<dbReference type="GO" id="GO:0000166">
    <property type="term" value="F:nucleotide binding"/>
    <property type="evidence" value="ECO:0007669"/>
    <property type="project" value="UniProtKB-KW"/>
</dbReference>
<dbReference type="PANTHER" id="PTHR34139:SF1">
    <property type="entry name" value="RNASE MJ1380-RELATED"/>
    <property type="match status" value="1"/>
</dbReference>
<keyword evidence="3" id="KW-0540">Nuclease</keyword>
<dbReference type="InterPro" id="IPR008201">
    <property type="entry name" value="HepT-like"/>
</dbReference>
<dbReference type="Proteomes" id="UP000629596">
    <property type="component" value="Unassembled WGS sequence"/>
</dbReference>
<dbReference type="GO" id="GO:0004540">
    <property type="term" value="F:RNA nuclease activity"/>
    <property type="evidence" value="ECO:0007669"/>
    <property type="project" value="InterPro"/>
</dbReference>
<gene>
    <name evidence="8" type="ORF">DWU89_03570</name>
    <name evidence="7" type="ORF">H8784_03525</name>
</gene>
<evidence type="ECO:0000256" key="2">
    <source>
        <dbReference type="ARBA" id="ARBA00022649"/>
    </source>
</evidence>
<dbReference type="GO" id="GO:0110001">
    <property type="term" value="C:toxin-antitoxin complex"/>
    <property type="evidence" value="ECO:0007669"/>
    <property type="project" value="InterPro"/>
</dbReference>
<reference evidence="8 9" key="1">
    <citation type="submission" date="2018-07" db="EMBL/GenBank/DDBJ databases">
        <title>Parabacteroides acidifaciens nov. sp., isolated from human feces.</title>
        <authorList>
            <person name="Wang Y.J."/>
        </authorList>
    </citation>
    <scope>NUCLEOTIDE SEQUENCE [LARGE SCALE GENOMIC DNA]</scope>
    <source>
        <strain evidence="8 9">426-9</strain>
    </source>
</reference>
<keyword evidence="4" id="KW-0547">Nucleotide-binding</keyword>
<keyword evidence="2" id="KW-1277">Toxin-antitoxin system</keyword>
<evidence type="ECO:0000256" key="5">
    <source>
        <dbReference type="ARBA" id="ARBA00022801"/>
    </source>
</evidence>
<evidence type="ECO:0000313" key="7">
    <source>
        <dbReference type="EMBL" id="MBC8600788.1"/>
    </source>
</evidence>
<dbReference type="InterPro" id="IPR051813">
    <property type="entry name" value="HepT_RNase_toxin"/>
</dbReference>
<evidence type="ECO:0000256" key="1">
    <source>
        <dbReference type="ARBA" id="ARBA00022553"/>
    </source>
</evidence>
<keyword evidence="5" id="KW-0378">Hydrolase</keyword>
<evidence type="ECO:0000256" key="6">
    <source>
        <dbReference type="ARBA" id="ARBA00024207"/>
    </source>
</evidence>
<dbReference type="EMBL" id="JACRTI010000005">
    <property type="protein sequence ID" value="MBC8600788.1"/>
    <property type="molecule type" value="Genomic_DNA"/>
</dbReference>
<protein>
    <submittedName>
        <fullName evidence="8">DUF86 domain-containing protein</fullName>
    </submittedName>
</protein>
<dbReference type="Proteomes" id="UP000256321">
    <property type="component" value="Unassembled WGS sequence"/>
</dbReference>
<evidence type="ECO:0000256" key="3">
    <source>
        <dbReference type="ARBA" id="ARBA00022722"/>
    </source>
</evidence>
<dbReference type="GO" id="GO:0016787">
    <property type="term" value="F:hydrolase activity"/>
    <property type="evidence" value="ECO:0007669"/>
    <property type="project" value="UniProtKB-KW"/>
</dbReference>
<reference evidence="7 10" key="2">
    <citation type="submission" date="2020-08" db="EMBL/GenBank/DDBJ databases">
        <title>Genome public.</title>
        <authorList>
            <person name="Liu C."/>
            <person name="Sun Q."/>
        </authorList>
    </citation>
    <scope>NUCLEOTIDE SEQUENCE [LARGE SCALE GENOMIC DNA]</scope>
    <source>
        <strain evidence="7 10">426_9</strain>
    </source>
</reference>
<accession>A0A3D8HHQ1</accession>
<dbReference type="InterPro" id="IPR037038">
    <property type="entry name" value="HepT-like_sf"/>
</dbReference>
<comment type="similarity">
    <text evidence="6">Belongs to the HepT RNase toxin family.</text>
</comment>
<sequence>MRSISKSFILEHLSFISEKAEFTLERTSCIEGVNDFLLTPSGVDLFDATTMRLQVIGEMIKQIDVATKGLLLKQYPEIPWRSVFGLRNLISHEYASVDPNEILNIVKHNLSPLLAVLHRIADDLNAGKHDAIFQEKV</sequence>